<proteinExistence type="predicted"/>
<organism evidence="1 2">
    <name type="scientific">Thalassiosira oceanica</name>
    <name type="common">Marine diatom</name>
    <dbReference type="NCBI Taxonomy" id="159749"/>
    <lineage>
        <taxon>Eukaryota</taxon>
        <taxon>Sar</taxon>
        <taxon>Stramenopiles</taxon>
        <taxon>Ochrophyta</taxon>
        <taxon>Bacillariophyta</taxon>
        <taxon>Coscinodiscophyceae</taxon>
        <taxon>Thalassiosirophycidae</taxon>
        <taxon>Thalassiosirales</taxon>
        <taxon>Thalassiosiraceae</taxon>
        <taxon>Thalassiosira</taxon>
    </lineage>
</organism>
<keyword evidence="2" id="KW-1185">Reference proteome</keyword>
<comment type="caution">
    <text evidence="1">The sequence shown here is derived from an EMBL/GenBank/DDBJ whole genome shotgun (WGS) entry which is preliminary data.</text>
</comment>
<dbReference type="EMBL" id="AGNL01039485">
    <property type="protein sequence ID" value="EJK52628.1"/>
    <property type="molecule type" value="Genomic_DNA"/>
</dbReference>
<sequence>LLLLTAARSDISRGDLDINFHLDWNAGSNNSHCALPGMEDDEGIGRHDVLTVLRFSCPSHNTRVEEKSMLRLNSVLR</sequence>
<gene>
    <name evidence="1" type="ORF">THAOC_28077</name>
</gene>
<evidence type="ECO:0000313" key="2">
    <source>
        <dbReference type="Proteomes" id="UP000266841"/>
    </source>
</evidence>
<protein>
    <submittedName>
        <fullName evidence="1">Uncharacterized protein</fullName>
    </submittedName>
</protein>
<accession>K0RFY6</accession>
<feature type="non-terminal residue" evidence="1">
    <location>
        <position position="1"/>
    </location>
</feature>
<reference evidence="1 2" key="1">
    <citation type="journal article" date="2012" name="Genome Biol.">
        <title>Genome and low-iron response of an oceanic diatom adapted to chronic iron limitation.</title>
        <authorList>
            <person name="Lommer M."/>
            <person name="Specht M."/>
            <person name="Roy A.S."/>
            <person name="Kraemer L."/>
            <person name="Andreson R."/>
            <person name="Gutowska M.A."/>
            <person name="Wolf J."/>
            <person name="Bergner S.V."/>
            <person name="Schilhabel M.B."/>
            <person name="Klostermeier U.C."/>
            <person name="Beiko R.G."/>
            <person name="Rosenstiel P."/>
            <person name="Hippler M."/>
            <person name="Laroche J."/>
        </authorList>
    </citation>
    <scope>NUCLEOTIDE SEQUENCE [LARGE SCALE GENOMIC DNA]</scope>
    <source>
        <strain evidence="1 2">CCMP1005</strain>
    </source>
</reference>
<dbReference type="AlphaFoldDB" id="K0RFY6"/>
<evidence type="ECO:0000313" key="1">
    <source>
        <dbReference type="EMBL" id="EJK52628.1"/>
    </source>
</evidence>
<name>K0RFY6_THAOC</name>
<dbReference type="Proteomes" id="UP000266841">
    <property type="component" value="Unassembled WGS sequence"/>
</dbReference>